<reference evidence="3 4" key="1">
    <citation type="submission" date="2019-06" db="EMBL/GenBank/DDBJ databases">
        <title>A chromosomal-level reference genome of Carpinus fangiana (Coryloideae, Betulaceae).</title>
        <authorList>
            <person name="Yang X."/>
            <person name="Wang Z."/>
            <person name="Zhang L."/>
            <person name="Hao G."/>
            <person name="Liu J."/>
            <person name="Yang Y."/>
        </authorList>
    </citation>
    <scope>NUCLEOTIDE SEQUENCE [LARGE SCALE GENOMIC DNA]</scope>
    <source>
        <strain evidence="3">Cfa_2016G</strain>
        <tissue evidence="3">Leaf</tissue>
    </source>
</reference>
<dbReference type="PIRSF" id="PIRSF005211">
    <property type="entry name" value="Ab_hydro_YheT"/>
    <property type="match status" value="1"/>
</dbReference>
<dbReference type="Gene3D" id="3.40.50.1820">
    <property type="entry name" value="alpha/beta hydrolase"/>
    <property type="match status" value="1"/>
</dbReference>
<dbReference type="Pfam" id="PF00561">
    <property type="entry name" value="Abhydrolase_1"/>
    <property type="match status" value="1"/>
</dbReference>
<dbReference type="GO" id="GO:0008126">
    <property type="term" value="F:acetylesterase activity"/>
    <property type="evidence" value="ECO:0007669"/>
    <property type="project" value="TreeGrafter"/>
</dbReference>
<accession>A0A5N6L0F8</accession>
<proteinExistence type="inferred from homology"/>
<evidence type="ECO:0000259" key="2">
    <source>
        <dbReference type="Pfam" id="PF00561"/>
    </source>
</evidence>
<dbReference type="Proteomes" id="UP000327013">
    <property type="component" value="Unassembled WGS sequence"/>
</dbReference>
<evidence type="ECO:0000313" key="4">
    <source>
        <dbReference type="Proteomes" id="UP000327013"/>
    </source>
</evidence>
<dbReference type="AlphaFoldDB" id="A0A5N6L0F8"/>
<dbReference type="PANTHER" id="PTHR10794">
    <property type="entry name" value="ABHYDROLASE DOMAIN-CONTAINING PROTEIN"/>
    <property type="match status" value="1"/>
</dbReference>
<dbReference type="GO" id="GO:0047372">
    <property type="term" value="F:monoacylglycerol lipase activity"/>
    <property type="evidence" value="ECO:0007669"/>
    <property type="project" value="TreeGrafter"/>
</dbReference>
<dbReference type="InterPro" id="IPR029058">
    <property type="entry name" value="AB_hydrolase_fold"/>
</dbReference>
<evidence type="ECO:0000256" key="1">
    <source>
        <dbReference type="ARBA" id="ARBA00010884"/>
    </source>
</evidence>
<evidence type="ECO:0000313" key="3">
    <source>
        <dbReference type="EMBL" id="KAB8416409.1"/>
    </source>
</evidence>
<feature type="domain" description="AB hydrolase-1" evidence="2">
    <location>
        <begin position="130"/>
        <end position="283"/>
    </location>
</feature>
<comment type="similarity">
    <text evidence="1">Belongs to the AB hydrolase superfamily. AB hydrolase 4 family.</text>
</comment>
<keyword evidence="4" id="KW-1185">Reference proteome</keyword>
<dbReference type="SUPFAM" id="SSF53474">
    <property type="entry name" value="alpha/beta-Hydrolases"/>
    <property type="match status" value="1"/>
</dbReference>
<dbReference type="InterPro" id="IPR000073">
    <property type="entry name" value="AB_hydrolase_1"/>
</dbReference>
<dbReference type="GO" id="GO:0051792">
    <property type="term" value="P:medium-chain fatty acid biosynthetic process"/>
    <property type="evidence" value="ECO:0007669"/>
    <property type="project" value="TreeGrafter"/>
</dbReference>
<dbReference type="InterPro" id="IPR050960">
    <property type="entry name" value="AB_hydrolase_4_sf"/>
</dbReference>
<organism evidence="3 4">
    <name type="scientific">Carpinus fangiana</name>
    <dbReference type="NCBI Taxonomy" id="176857"/>
    <lineage>
        <taxon>Eukaryota</taxon>
        <taxon>Viridiplantae</taxon>
        <taxon>Streptophyta</taxon>
        <taxon>Embryophyta</taxon>
        <taxon>Tracheophyta</taxon>
        <taxon>Spermatophyta</taxon>
        <taxon>Magnoliopsida</taxon>
        <taxon>eudicotyledons</taxon>
        <taxon>Gunneridae</taxon>
        <taxon>Pentapetalae</taxon>
        <taxon>rosids</taxon>
        <taxon>fabids</taxon>
        <taxon>Fagales</taxon>
        <taxon>Betulaceae</taxon>
        <taxon>Carpinus</taxon>
    </lineage>
</organism>
<name>A0A5N6L0F8_9ROSI</name>
<dbReference type="PANTHER" id="PTHR10794:SF63">
    <property type="entry name" value="ALPHA_BETA HYDROLASE 1, ISOFORM A"/>
    <property type="match status" value="1"/>
</dbReference>
<dbReference type="EMBL" id="VIBQ01000031">
    <property type="protein sequence ID" value="KAB8416409.1"/>
    <property type="molecule type" value="Genomic_DNA"/>
</dbReference>
<dbReference type="InterPro" id="IPR012020">
    <property type="entry name" value="ABHD4"/>
</dbReference>
<dbReference type="GO" id="GO:0051793">
    <property type="term" value="P:medium-chain fatty acid catabolic process"/>
    <property type="evidence" value="ECO:0007669"/>
    <property type="project" value="TreeGrafter"/>
</dbReference>
<gene>
    <name evidence="3" type="ORF">FH972_024928</name>
</gene>
<protein>
    <recommendedName>
        <fullName evidence="2">AB hydrolase-1 domain-containing protein</fullName>
    </recommendedName>
</protein>
<comment type="caution">
    <text evidence="3">The sequence shown here is derived from an EMBL/GenBank/DDBJ whole genome shotgun (WGS) entry which is preliminary data.</text>
</comment>
<dbReference type="OrthoDB" id="247542at2759"/>
<sequence>MEWAGRATTAYHHAASPISLTLKDAPEATTSLPDFVKSVTPPCNLTPTLPGGHLQTMYTVVTKEDVPIDFKRHIFESDDMHYPGSYTVDFVAHIPDELKGGKDEGLPPRTKMFTDAEWAPIEAGSEDKTPMLIALHGLSGGSYEQYLKETIAPLAYGKGGPQFEVCVVNSRGCARSPVTTPRLFNARSTWDIRQTVKWLRKKYPNRPLFAVGFSLGANILVNYLGEEGEACELKGAVACSNPWDLAQGSISLQRSWLGKEVYSKTMATNLKKLFKRHLDVLKQNPKIDIEEVLNAKYLHEFDRYVDGSLPFTMIDKLTRTGLYSVPSGTTRRRVLIIVMHLQLTHF</sequence>